<feature type="chain" id="PRO_5024319544" description="Nicastrin" evidence="11">
    <location>
        <begin position="25"/>
        <end position="665"/>
    </location>
</feature>
<keyword evidence="8 10" id="KW-0472">Membrane</keyword>
<keyword evidence="14" id="KW-1185">Reference proteome</keyword>
<comment type="similarity">
    <text evidence="2">Belongs to the nicastrin family.</text>
</comment>
<evidence type="ECO:0000313" key="13">
    <source>
        <dbReference type="EMBL" id="ONK58567.1"/>
    </source>
</evidence>
<accession>A0A5P1EAU2</accession>
<organism evidence="13 14">
    <name type="scientific">Asparagus officinalis</name>
    <name type="common">Garden asparagus</name>
    <dbReference type="NCBI Taxonomy" id="4686"/>
    <lineage>
        <taxon>Eukaryota</taxon>
        <taxon>Viridiplantae</taxon>
        <taxon>Streptophyta</taxon>
        <taxon>Embryophyta</taxon>
        <taxon>Tracheophyta</taxon>
        <taxon>Spermatophyta</taxon>
        <taxon>Magnoliopsida</taxon>
        <taxon>Liliopsida</taxon>
        <taxon>Asparagales</taxon>
        <taxon>Asparagaceae</taxon>
        <taxon>Asparagoideae</taxon>
        <taxon>Asparagus</taxon>
    </lineage>
</organism>
<feature type="signal peptide" evidence="11">
    <location>
        <begin position="1"/>
        <end position="24"/>
    </location>
</feature>
<keyword evidence="4 10" id="KW-0812">Transmembrane</keyword>
<dbReference type="InterPro" id="IPR008710">
    <property type="entry name" value="Nicastrin"/>
</dbReference>
<protein>
    <recommendedName>
        <fullName evidence="3">Nicastrin</fullName>
    </recommendedName>
</protein>
<dbReference type="Proteomes" id="UP000243459">
    <property type="component" value="Chromosome 9"/>
</dbReference>
<dbReference type="OMA" id="ECVYPGV"/>
<evidence type="ECO:0000259" key="12">
    <source>
        <dbReference type="Pfam" id="PF18266"/>
    </source>
</evidence>
<dbReference type="Gene3D" id="3.40.630.10">
    <property type="entry name" value="Zn peptidases"/>
    <property type="match status" value="1"/>
</dbReference>
<dbReference type="PANTHER" id="PTHR21092">
    <property type="entry name" value="NICASTRIN"/>
    <property type="match status" value="1"/>
</dbReference>
<comment type="subcellular location">
    <subcellularLocation>
        <location evidence="1">Membrane</location>
        <topology evidence="1">Single-pass type I membrane protein</topology>
    </subcellularLocation>
</comment>
<dbReference type="EMBL" id="CM007389">
    <property type="protein sequence ID" value="ONK58567.1"/>
    <property type="molecule type" value="Genomic_DNA"/>
</dbReference>
<reference evidence="14" key="1">
    <citation type="journal article" date="2017" name="Nat. Commun.">
        <title>The asparagus genome sheds light on the origin and evolution of a young Y chromosome.</title>
        <authorList>
            <person name="Harkess A."/>
            <person name="Zhou J."/>
            <person name="Xu C."/>
            <person name="Bowers J.E."/>
            <person name="Van der Hulst R."/>
            <person name="Ayyampalayam S."/>
            <person name="Mercati F."/>
            <person name="Riccardi P."/>
            <person name="McKain M.R."/>
            <person name="Kakrana A."/>
            <person name="Tang H."/>
            <person name="Ray J."/>
            <person name="Groenendijk J."/>
            <person name="Arikit S."/>
            <person name="Mathioni S.M."/>
            <person name="Nakano M."/>
            <person name="Shan H."/>
            <person name="Telgmann-Rauber A."/>
            <person name="Kanno A."/>
            <person name="Yue Z."/>
            <person name="Chen H."/>
            <person name="Li W."/>
            <person name="Chen Y."/>
            <person name="Xu X."/>
            <person name="Zhang Y."/>
            <person name="Luo S."/>
            <person name="Chen H."/>
            <person name="Gao J."/>
            <person name="Mao Z."/>
            <person name="Pires J.C."/>
            <person name="Luo M."/>
            <person name="Kudrna D."/>
            <person name="Wing R.A."/>
            <person name="Meyers B.C."/>
            <person name="Yi K."/>
            <person name="Kong H."/>
            <person name="Lavrijsen P."/>
            <person name="Sunseri F."/>
            <person name="Falavigna A."/>
            <person name="Ye Y."/>
            <person name="Leebens-Mack J.H."/>
            <person name="Chen G."/>
        </authorList>
    </citation>
    <scope>NUCLEOTIDE SEQUENCE [LARGE SCALE GENOMIC DNA]</scope>
    <source>
        <strain evidence="14">cv. DH0086</strain>
    </source>
</reference>
<dbReference type="PANTHER" id="PTHR21092:SF0">
    <property type="entry name" value="NICASTRIN"/>
    <property type="match status" value="1"/>
</dbReference>
<evidence type="ECO:0000256" key="5">
    <source>
        <dbReference type="ARBA" id="ARBA00022729"/>
    </source>
</evidence>
<evidence type="ECO:0000256" key="7">
    <source>
        <dbReference type="ARBA" id="ARBA00022989"/>
    </source>
</evidence>
<evidence type="ECO:0000256" key="10">
    <source>
        <dbReference type="SAM" id="Phobius"/>
    </source>
</evidence>
<dbReference type="Pfam" id="PF18266">
    <property type="entry name" value="Ncstrn_small"/>
    <property type="match status" value="1"/>
</dbReference>
<keyword evidence="7 10" id="KW-1133">Transmembrane helix</keyword>
<dbReference type="Pfam" id="PF05450">
    <property type="entry name" value="Nicastrin"/>
    <property type="match status" value="1"/>
</dbReference>
<name>A0A5P1EAU2_ASPOF</name>
<proteinExistence type="inferred from homology"/>
<dbReference type="InterPro" id="IPR041084">
    <property type="entry name" value="Ncstrn_small"/>
</dbReference>
<evidence type="ECO:0000313" key="14">
    <source>
        <dbReference type="Proteomes" id="UP000243459"/>
    </source>
</evidence>
<dbReference type="GO" id="GO:0007219">
    <property type="term" value="P:Notch signaling pathway"/>
    <property type="evidence" value="ECO:0007669"/>
    <property type="project" value="UniProtKB-KW"/>
</dbReference>
<evidence type="ECO:0000256" key="11">
    <source>
        <dbReference type="SAM" id="SignalP"/>
    </source>
</evidence>
<feature type="domain" description="Nicastrin small lobe" evidence="12">
    <location>
        <begin position="47"/>
        <end position="204"/>
    </location>
</feature>
<evidence type="ECO:0000256" key="8">
    <source>
        <dbReference type="ARBA" id="ARBA00023136"/>
    </source>
</evidence>
<evidence type="ECO:0000256" key="2">
    <source>
        <dbReference type="ARBA" id="ARBA00007717"/>
    </source>
</evidence>
<keyword evidence="6" id="KW-0914">Notch signaling pathway</keyword>
<evidence type="ECO:0000256" key="6">
    <source>
        <dbReference type="ARBA" id="ARBA00022976"/>
    </source>
</evidence>
<dbReference type="SUPFAM" id="SSF53187">
    <property type="entry name" value="Zn-dependent exopeptidases"/>
    <property type="match status" value="1"/>
</dbReference>
<dbReference type="Gramene" id="ONK58567">
    <property type="protein sequence ID" value="ONK58567"/>
    <property type="gene ID" value="A4U43_C09F14400"/>
</dbReference>
<dbReference type="FunFam" id="3.40.630.10:FF:000075">
    <property type="entry name" value="Nicastrin"/>
    <property type="match status" value="1"/>
</dbReference>
<evidence type="ECO:0000256" key="4">
    <source>
        <dbReference type="ARBA" id="ARBA00022692"/>
    </source>
</evidence>
<evidence type="ECO:0000256" key="1">
    <source>
        <dbReference type="ARBA" id="ARBA00004479"/>
    </source>
</evidence>
<keyword evidence="5 11" id="KW-0732">Signal</keyword>
<sequence length="665" mass="71917">MAKSPPPMLLSILLFLIPTHRVNGESSTLESVPDLEKAMYLNLEAYACVRLLNLSGEIGCSNPGRGKVVAPISRLKDAQDQLAGARALLVPLAEMRSFFHRVSNDPHFAKNIAGVLVDSTGPQKILAGFSPAEKFPQAEFAPYRDLSYGWNLAGSGIMRNHYNFPVFLLSEESTSMVQETVATNEKSKNAYPVGVAEFDLAMQTTNAGTRDSESCLRERTCLPLGGYSVWSSLPPINVSSLESPKPILMVLASQDSASFFRDKSLGADSPLSGLIAMLAAVDALSHVDGLDEFKKQIVFAVFTGEAWGYLGSRRFLHELDLSADAVNGLNGTMIEQVLEMGSVGKGFGQGATTFYAHLQGDSSARKEILSAFQTASNSLGSDNVNVKAADESNPGVPPSSIMSFLRKNSSVSGVVLEDFDTSFANKFYHSHLDNPSNINSSSVAVLVARAIYVMASGRSPLDLMTLNSIKVNVSMVEELVGCLLTCDPGLSCDIVKNFISPSSSCPNHYVGVFLDSPSDTEHPQYATDTSRFVWNFLAEKTSTPKNNLSSCTGECSNSYEVCIGAETNGGRCVISTTRYIPAYSTRLKFEDGSWHVMPVDASDSMGAVDPVWTESFWDTIGVRVYTVQSSSYDRLILVAGVILTVSSYIAATYIRNYLSKALKRD</sequence>
<dbReference type="OrthoDB" id="10265862at2759"/>
<gene>
    <name evidence="13" type="ORF">A4U43_C09F14400</name>
</gene>
<feature type="transmembrane region" description="Helical" evidence="10">
    <location>
        <begin position="635"/>
        <end position="654"/>
    </location>
</feature>
<evidence type="ECO:0000256" key="9">
    <source>
        <dbReference type="ARBA" id="ARBA00023180"/>
    </source>
</evidence>
<dbReference type="GO" id="GO:0005886">
    <property type="term" value="C:plasma membrane"/>
    <property type="evidence" value="ECO:0007669"/>
    <property type="project" value="TreeGrafter"/>
</dbReference>
<keyword evidence="9" id="KW-0325">Glycoprotein</keyword>
<evidence type="ECO:0000256" key="3">
    <source>
        <dbReference type="ARBA" id="ARBA00015303"/>
    </source>
</evidence>
<dbReference type="AlphaFoldDB" id="A0A5P1EAU2"/>
<dbReference type="GO" id="GO:0016485">
    <property type="term" value="P:protein processing"/>
    <property type="evidence" value="ECO:0007669"/>
    <property type="project" value="InterPro"/>
</dbReference>